<dbReference type="AlphaFoldDB" id="A0A941D011"/>
<accession>A0A941D011</accession>
<evidence type="ECO:0000313" key="3">
    <source>
        <dbReference type="Proteomes" id="UP000622580"/>
    </source>
</evidence>
<dbReference type="PANTHER" id="PTHR30543:SF21">
    <property type="entry name" value="NAD(P)H-DEPENDENT FMN REDUCTASE LOT6"/>
    <property type="match status" value="1"/>
</dbReference>
<proteinExistence type="predicted"/>
<name>A0A941D011_9CAUL</name>
<dbReference type="Gene3D" id="3.40.50.360">
    <property type="match status" value="1"/>
</dbReference>
<dbReference type="GO" id="GO:0016491">
    <property type="term" value="F:oxidoreductase activity"/>
    <property type="evidence" value="ECO:0007669"/>
    <property type="project" value="InterPro"/>
</dbReference>
<comment type="caution">
    <text evidence="2">The sequence shown here is derived from an EMBL/GenBank/DDBJ whole genome shotgun (WGS) entry which is preliminary data.</text>
</comment>
<dbReference type="InterPro" id="IPR050712">
    <property type="entry name" value="NAD(P)H-dep_reductase"/>
</dbReference>
<evidence type="ECO:0000259" key="1">
    <source>
        <dbReference type="Pfam" id="PF03358"/>
    </source>
</evidence>
<sequence length="193" mass="19760">MGSLARKPLIVGIGGTIRPNSSTEKALKVALAAAEAGGGETRLLGGEFLATLPIYNPQPGGPTPEQQVLIDAVREADGVIVASPGYHGSISGVVKNALDTLEGLRDDARPYFTGRAVGCVVTAEGAQAAGTTLTTLRSIIHALRGWPTPFGAALNANSGSFDAEGACVDPKDAWQLATVGEQVLEFALLKAAR</sequence>
<feature type="domain" description="NADPH-dependent FMN reductase-like" evidence="1">
    <location>
        <begin position="10"/>
        <end position="149"/>
    </location>
</feature>
<reference evidence="2" key="1">
    <citation type="submission" date="2021-04" db="EMBL/GenBank/DDBJ databases">
        <title>Draft genome assembly of strain Phenylobacterium sp. 20VBR1 using MiniION and Illumina platforms.</title>
        <authorList>
            <person name="Thomas F.A."/>
            <person name="Krishnan K.P."/>
            <person name="Sinha R.K."/>
        </authorList>
    </citation>
    <scope>NUCLEOTIDE SEQUENCE</scope>
    <source>
        <strain evidence="2">20VBR1</strain>
    </source>
</reference>
<dbReference type="PANTHER" id="PTHR30543">
    <property type="entry name" value="CHROMATE REDUCTASE"/>
    <property type="match status" value="1"/>
</dbReference>
<dbReference type="RefSeq" id="WP_215338284.1">
    <property type="nucleotide sequence ID" value="NZ_JAGSGD010000001.1"/>
</dbReference>
<dbReference type="Pfam" id="PF03358">
    <property type="entry name" value="FMN_red"/>
    <property type="match status" value="1"/>
</dbReference>
<protein>
    <submittedName>
        <fullName evidence="2">NAD(P)H-dependent oxidoreductase</fullName>
    </submittedName>
</protein>
<dbReference type="InterPro" id="IPR029039">
    <property type="entry name" value="Flavoprotein-like_sf"/>
</dbReference>
<dbReference type="EMBL" id="JAGSGD010000001">
    <property type="protein sequence ID" value="MBR7618403.1"/>
    <property type="molecule type" value="Genomic_DNA"/>
</dbReference>
<dbReference type="Proteomes" id="UP000622580">
    <property type="component" value="Unassembled WGS sequence"/>
</dbReference>
<evidence type="ECO:0000313" key="2">
    <source>
        <dbReference type="EMBL" id="MBR7618403.1"/>
    </source>
</evidence>
<dbReference type="InterPro" id="IPR005025">
    <property type="entry name" value="FMN_Rdtase-like_dom"/>
</dbReference>
<organism evidence="2 3">
    <name type="scientific">Phenylobacterium glaciei</name>
    <dbReference type="NCBI Taxonomy" id="2803784"/>
    <lineage>
        <taxon>Bacteria</taxon>
        <taxon>Pseudomonadati</taxon>
        <taxon>Pseudomonadota</taxon>
        <taxon>Alphaproteobacteria</taxon>
        <taxon>Caulobacterales</taxon>
        <taxon>Caulobacteraceae</taxon>
        <taxon>Phenylobacterium</taxon>
    </lineage>
</organism>
<dbReference type="GO" id="GO:0010181">
    <property type="term" value="F:FMN binding"/>
    <property type="evidence" value="ECO:0007669"/>
    <property type="project" value="TreeGrafter"/>
</dbReference>
<dbReference type="GO" id="GO:0005829">
    <property type="term" value="C:cytosol"/>
    <property type="evidence" value="ECO:0007669"/>
    <property type="project" value="TreeGrafter"/>
</dbReference>
<keyword evidence="3" id="KW-1185">Reference proteome</keyword>
<dbReference type="SUPFAM" id="SSF52218">
    <property type="entry name" value="Flavoproteins"/>
    <property type="match status" value="1"/>
</dbReference>
<gene>
    <name evidence="2" type="ORF">JKL49_03295</name>
</gene>